<dbReference type="GO" id="GO:0000466">
    <property type="term" value="P:maturation of 5.8S rRNA from tricistronic rRNA transcript (SSU-rRNA, 5.8S rRNA, LSU-rRNA)"/>
    <property type="evidence" value="ECO:0007669"/>
    <property type="project" value="TreeGrafter"/>
</dbReference>
<dbReference type="PANTHER" id="PTHR13500">
    <property type="entry name" value="NUCLEOLAR PRERIBOSOMAL-ASSOCIATED PROTEIN 1"/>
    <property type="match status" value="1"/>
</dbReference>
<feature type="domain" description="URB1 C-terminal" evidence="3">
    <location>
        <begin position="1435"/>
        <end position="1628"/>
    </location>
</feature>
<proteinExistence type="predicted"/>
<protein>
    <submittedName>
        <fullName evidence="5">KLTH0C00836p</fullName>
    </submittedName>
</protein>
<dbReference type="HOGENOM" id="CLU_003174_0_0_1"/>
<sequence>MSHFRGRFAQTGGAGKPQSQKHGGSSMMDDGVFDKLQSVISEIDLLNEGVSNDYQPVISFFSSKFAAQIIQSWSYHAQVNNHQKFSSCTSRLAKALRVLGSDSSTLIYGSNLVRSILQENTKVLYRGLNNMKPSITNPTLRLLRQIIAFNKGQHVDDFLTCFDMSLPSLPRLLSPTKAELSDLEHTIKNPELSMRFNFIQFWLCLIENATPILRKAVLTENPKIMSAWYKHMTKIDSVKLLIQTLNTLINFVLKERSLKRVTKCKILNESLISKIHYFYSSTNADLVHHTDLFFESYSSVKGDGVTFSDDKIWFTEPVYSSAGAGSGSTGALVVINNKKFYLYNKLLFTMLTFFKPWEDEIQLNRVKKVLENVPELVAPYSHYLGTLGNHDPRMTSYWFGMTLLLGRMMNLPVPPKVREVQTDKHPSSHLVMESIIPCTITKSALTKSLSHNVNLIKQMGCQLLVFSFKKLDIVINLYDEKGWSSAKSELINLFKARIPELSSISSALEAAGQAQNENKVLSASLSVILNYYSKFFPLNFSITLPSDNIFVTIMKSDTFSGLDLVMLDNFLHFQQFNNSHTKWYNPNAGENSIFTSLLRLASSANATNSITNKVKELLENLLNFTVLFNNDELLASPVLVLINSLQVIMRSESCRSSAQESKIWKLLDETVARCMKTPYKYVDMSVPYENCSPFLVALIEQWSFVDKQTPFELVLRWMLIYLRSCYFVREPIESLKPLLEAAPSISSDLQSEYLNFENYDDSLDLLQGQDYLLSNNAPYSFFQHITLVSTSDLDQVARYPTNELDIAGLLTRIQFLLKADTSSMKLQKFCAIVDNLLMKAANYTLSQDDFKQKFASTKYFEKVTIAADIDTENELVCEKSAYVTNSMLEVYLQLDEDVSEVSAYIHHLWGERLPQWSSNPDLMSILIKGLQILSDSQLSEIQLRLLLNNQDLLPLILTEMVKRGTTLPGTRFMELLALKSEKITDVLSEYLTKKLVENPNFESIISLALEDAISYPIIIDCLAYEEGAKKIMGFLDLIKCESLCINVAAAISDKAKDTEASHFVDRALHSACDDLSKLSVLDFEAAMKLFYDCHANASEDLKHNVLGFLISQNEYRFSPWAAKIVELYNVKGDHNISTWMQKSVLYITKTFAERNHLSSKFSEFLQNFKGLLFKVNIWSLGVQSILETQVEVILGGMWVGRAEALEYLNILLLGASNSQVNSNKMLQLLLNNEQSSLNDQKTNSHARFLTSSIMSRLFHLDAAKNATPIVQEKLLLSYNGSVSADDRIIFDVLKEIESRTLSSWTNNVFVWDFQEDFEEDQADDTPLLTKEREGLVLTIKRARINTTIENFACEQPSIPQFASGNVEDTWHRLVAFEEAIELTYQNFERKVYDPLFILLLVANNKELFRNDNSDLESQSQASFFDMRKVVVSGLLELVILSLSERNETKDVALALIYKMIDSLKHGGSFKDSNIFHIFLMKVAYTFHTEKDQEVSPLVWYMISRLSSILTQPSSVLYEKAYKWVLASPSVQPQHLPLYDAVVVTRPTEDGEHYYKYLNWFLEAIQRGIKSEDDIKLLRSRNLLEWMMNLLNSPYINLGQRNTLNLLVYRIQRIETGGPTLITRYAGVSFLEALREGSSEGLVGVSTETLANTKNKLRLKQFLVSQQLDVNYSELGAGYAAVSKSQKRLAEWMEGDVDNVLKRLCTIGNQTSHQTNLNYPFMHV</sequence>
<dbReference type="GO" id="GO:0000463">
    <property type="term" value="P:maturation of LSU-rRNA from tricistronic rRNA transcript (SSU-rRNA, 5.8S rRNA, LSU-rRNA)"/>
    <property type="evidence" value="ECO:0007669"/>
    <property type="project" value="TreeGrafter"/>
</dbReference>
<dbReference type="eggNOG" id="KOG1791">
    <property type="taxonomic scope" value="Eukaryota"/>
</dbReference>
<dbReference type="GO" id="GO:0005730">
    <property type="term" value="C:nucleolus"/>
    <property type="evidence" value="ECO:0007669"/>
    <property type="project" value="TreeGrafter"/>
</dbReference>
<evidence type="ECO:0000313" key="6">
    <source>
        <dbReference type="Proteomes" id="UP000002036"/>
    </source>
</evidence>
<reference evidence="5 6" key="1">
    <citation type="journal article" date="2009" name="Genome Res.">
        <title>Comparative genomics of protoploid Saccharomycetaceae.</title>
        <authorList>
            <consortium name="The Genolevures Consortium"/>
            <person name="Souciet J.-L."/>
            <person name="Dujon B."/>
            <person name="Gaillardin C."/>
            <person name="Johnston M."/>
            <person name="Baret P.V."/>
            <person name="Cliften P."/>
            <person name="Sherman D.J."/>
            <person name="Weissenbach J."/>
            <person name="Westhof E."/>
            <person name="Wincker P."/>
            <person name="Jubin C."/>
            <person name="Poulain J."/>
            <person name="Barbe V."/>
            <person name="Segurens B."/>
            <person name="Artiguenave F."/>
            <person name="Anthouard V."/>
            <person name="Vacherie B."/>
            <person name="Val M.-E."/>
            <person name="Fulton R.S."/>
            <person name="Minx P."/>
            <person name="Wilson R."/>
            <person name="Durrens P."/>
            <person name="Jean G."/>
            <person name="Marck C."/>
            <person name="Martin T."/>
            <person name="Nikolski M."/>
            <person name="Rolland T."/>
            <person name="Seret M.-L."/>
            <person name="Casaregola S."/>
            <person name="Despons L."/>
            <person name="Fairhead C."/>
            <person name="Fischer G."/>
            <person name="Lafontaine I."/>
            <person name="Leh V."/>
            <person name="Lemaire M."/>
            <person name="de Montigny J."/>
            <person name="Neuveglise C."/>
            <person name="Thierry A."/>
            <person name="Blanc-Lenfle I."/>
            <person name="Bleykasten C."/>
            <person name="Diffels J."/>
            <person name="Fritsch E."/>
            <person name="Frangeul L."/>
            <person name="Goeffon A."/>
            <person name="Jauniaux N."/>
            <person name="Kachouri-Lafond R."/>
            <person name="Payen C."/>
            <person name="Potier S."/>
            <person name="Pribylova L."/>
            <person name="Ozanne C."/>
            <person name="Richard G.-F."/>
            <person name="Sacerdot C."/>
            <person name="Straub M.-L."/>
            <person name="Talla E."/>
        </authorList>
    </citation>
    <scope>NUCLEOTIDE SEQUENCE [LARGE SCALE GENOMIC DNA]</scope>
    <source>
        <strain evidence="6">ATCC 56472 / CBS 6340 / NRRL Y-8284</strain>
    </source>
</reference>
<evidence type="ECO:0000256" key="1">
    <source>
        <dbReference type="SAM" id="MobiDB-lite"/>
    </source>
</evidence>
<dbReference type="InterPro" id="IPR021714">
    <property type="entry name" value="URB1_N"/>
</dbReference>
<dbReference type="STRING" id="559295.C5DDG6"/>
<feature type="domain" description="URB1 central HEAT repeat" evidence="4">
    <location>
        <begin position="579"/>
        <end position="767"/>
    </location>
</feature>
<dbReference type="FunCoup" id="C5DDG6">
    <property type="interactions" value="368"/>
</dbReference>
<evidence type="ECO:0000259" key="3">
    <source>
        <dbReference type="Pfam" id="PF16201"/>
    </source>
</evidence>
<dbReference type="OMA" id="MTSYWFG"/>
<dbReference type="EMBL" id="CU928167">
    <property type="protein sequence ID" value="CAR21827.1"/>
    <property type="molecule type" value="Genomic_DNA"/>
</dbReference>
<dbReference type="GeneID" id="8291123"/>
<feature type="domain" description="URB1 N-terminal" evidence="2">
    <location>
        <begin position="67"/>
        <end position="400"/>
    </location>
</feature>
<gene>
    <name evidence="5" type="ordered locus">KLTH0C00836g</name>
</gene>
<feature type="region of interest" description="Disordered" evidence="1">
    <location>
        <begin position="1"/>
        <end position="27"/>
    </location>
</feature>
<dbReference type="InterPro" id="IPR032436">
    <property type="entry name" value="URB1_C"/>
</dbReference>
<dbReference type="InParanoid" id="C5DDG6"/>
<evidence type="ECO:0000259" key="2">
    <source>
        <dbReference type="Pfam" id="PF11707"/>
    </source>
</evidence>
<dbReference type="OrthoDB" id="72892at2759"/>
<keyword evidence="6" id="KW-1185">Reference proteome</keyword>
<dbReference type="InterPro" id="IPR039844">
    <property type="entry name" value="URB1"/>
</dbReference>
<name>C5DDG6_LACTC</name>
<dbReference type="PANTHER" id="PTHR13500:SF0">
    <property type="entry name" value="NUCLEOLAR PRE-RIBOSOMAL-ASSOCIATED PROTEIN 1"/>
    <property type="match status" value="1"/>
</dbReference>
<evidence type="ECO:0000259" key="4">
    <source>
        <dbReference type="Pfam" id="PF26140"/>
    </source>
</evidence>
<dbReference type="RefSeq" id="XP_002552265.1">
    <property type="nucleotide sequence ID" value="XM_002552219.1"/>
</dbReference>
<dbReference type="Proteomes" id="UP000002036">
    <property type="component" value="Chromosome C"/>
</dbReference>
<dbReference type="InterPro" id="IPR059018">
    <property type="entry name" value="HEAT_URB1"/>
</dbReference>
<accession>C5DDG6</accession>
<evidence type="ECO:0000313" key="5">
    <source>
        <dbReference type="EMBL" id="CAR21827.1"/>
    </source>
</evidence>
<dbReference type="Pfam" id="PF11707">
    <property type="entry name" value="Npa1"/>
    <property type="match status" value="1"/>
</dbReference>
<dbReference type="Pfam" id="PF16201">
    <property type="entry name" value="NopRA1"/>
    <property type="match status" value="1"/>
</dbReference>
<dbReference type="KEGG" id="lth:KLTH0C00836g"/>
<dbReference type="Pfam" id="PF26140">
    <property type="entry name" value="HEAT_URB1"/>
    <property type="match status" value="1"/>
</dbReference>
<organism evidence="5 6">
    <name type="scientific">Lachancea thermotolerans (strain ATCC 56472 / CBS 6340 / NRRL Y-8284)</name>
    <name type="common">Yeast</name>
    <name type="synonym">Kluyveromyces thermotolerans</name>
    <dbReference type="NCBI Taxonomy" id="559295"/>
    <lineage>
        <taxon>Eukaryota</taxon>
        <taxon>Fungi</taxon>
        <taxon>Dikarya</taxon>
        <taxon>Ascomycota</taxon>
        <taxon>Saccharomycotina</taxon>
        <taxon>Saccharomycetes</taxon>
        <taxon>Saccharomycetales</taxon>
        <taxon>Saccharomycetaceae</taxon>
        <taxon>Lachancea</taxon>
    </lineage>
</organism>